<evidence type="ECO:0000313" key="2">
    <source>
        <dbReference type="EMBL" id="KAF8716445.1"/>
    </source>
</evidence>
<name>A0A835C118_9POAL</name>
<dbReference type="EMBL" id="JACEFO010001723">
    <property type="protein sequence ID" value="KAF8716445.1"/>
    <property type="molecule type" value="Genomic_DNA"/>
</dbReference>
<organism evidence="2 3">
    <name type="scientific">Digitaria exilis</name>
    <dbReference type="NCBI Taxonomy" id="1010633"/>
    <lineage>
        <taxon>Eukaryota</taxon>
        <taxon>Viridiplantae</taxon>
        <taxon>Streptophyta</taxon>
        <taxon>Embryophyta</taxon>
        <taxon>Tracheophyta</taxon>
        <taxon>Spermatophyta</taxon>
        <taxon>Magnoliopsida</taxon>
        <taxon>Liliopsida</taxon>
        <taxon>Poales</taxon>
        <taxon>Poaceae</taxon>
        <taxon>PACMAD clade</taxon>
        <taxon>Panicoideae</taxon>
        <taxon>Panicodae</taxon>
        <taxon>Paniceae</taxon>
        <taxon>Anthephorinae</taxon>
        <taxon>Digitaria</taxon>
    </lineage>
</organism>
<dbReference type="Proteomes" id="UP000636709">
    <property type="component" value="Unassembled WGS sequence"/>
</dbReference>
<gene>
    <name evidence="2" type="ORF">HU200_026325</name>
</gene>
<evidence type="ECO:0000313" key="3">
    <source>
        <dbReference type="Proteomes" id="UP000636709"/>
    </source>
</evidence>
<sequence>MLFGKIANRAIFALPRCRIATAAMSRRCARTPTARRGHRIVVVTWFADNERRDPKIMTRHHGMTSFPDAATPGNMLSGSIEVVLRPLPHAAHCVSSTQAMRDERFGGVKVTIWKEGSERRPVGEWAASKPRRSCLLCPLLLSLLVNLASPRPPRYPIHPLRCRCRCLPRPTPRPPQPGVRRDKRPPRFGWDGTAADPRVPSPPRAKGEEAIFSSPISMPCPPPPPFPRPASLQ</sequence>
<keyword evidence="3" id="KW-1185">Reference proteome</keyword>
<feature type="compositionally biased region" description="Pro residues" evidence="1">
    <location>
        <begin position="218"/>
        <end position="233"/>
    </location>
</feature>
<protein>
    <submittedName>
        <fullName evidence="2">Uncharacterized protein</fullName>
    </submittedName>
</protein>
<dbReference type="AlphaFoldDB" id="A0A835C118"/>
<comment type="caution">
    <text evidence="2">The sequence shown here is derived from an EMBL/GenBank/DDBJ whole genome shotgun (WGS) entry which is preliminary data.</text>
</comment>
<evidence type="ECO:0000256" key="1">
    <source>
        <dbReference type="SAM" id="MobiDB-lite"/>
    </source>
</evidence>
<accession>A0A835C118</accession>
<proteinExistence type="predicted"/>
<reference evidence="2" key="1">
    <citation type="submission" date="2020-07" db="EMBL/GenBank/DDBJ databases">
        <title>Genome sequence and genetic diversity analysis of an under-domesticated orphan crop, white fonio (Digitaria exilis).</title>
        <authorList>
            <person name="Bennetzen J.L."/>
            <person name="Chen S."/>
            <person name="Ma X."/>
            <person name="Wang X."/>
            <person name="Yssel A.E.J."/>
            <person name="Chaluvadi S.R."/>
            <person name="Johnson M."/>
            <person name="Gangashetty P."/>
            <person name="Hamidou F."/>
            <person name="Sanogo M.D."/>
            <person name="Zwaenepoel A."/>
            <person name="Wallace J."/>
            <person name="Van De Peer Y."/>
            <person name="Van Deynze A."/>
        </authorList>
    </citation>
    <scope>NUCLEOTIDE SEQUENCE</scope>
    <source>
        <tissue evidence="2">Leaves</tissue>
    </source>
</reference>
<feature type="region of interest" description="Disordered" evidence="1">
    <location>
        <begin position="171"/>
        <end position="233"/>
    </location>
</feature>